<organism evidence="3 4">
    <name type="scientific">Streptomyces minutiscleroticus</name>
    <dbReference type="NCBI Taxonomy" id="68238"/>
    <lineage>
        <taxon>Bacteria</taxon>
        <taxon>Bacillati</taxon>
        <taxon>Actinomycetota</taxon>
        <taxon>Actinomycetes</taxon>
        <taxon>Kitasatosporales</taxon>
        <taxon>Streptomycetaceae</taxon>
        <taxon>Streptomyces</taxon>
    </lineage>
</organism>
<keyword evidence="4" id="KW-1185">Reference proteome</keyword>
<feature type="domain" description="UspA" evidence="2">
    <location>
        <begin position="6"/>
        <end position="137"/>
    </location>
</feature>
<dbReference type="Pfam" id="PF00582">
    <property type="entry name" value="Usp"/>
    <property type="match status" value="2"/>
</dbReference>
<dbReference type="InterPro" id="IPR006015">
    <property type="entry name" value="Universal_stress_UspA"/>
</dbReference>
<dbReference type="SUPFAM" id="SSF52402">
    <property type="entry name" value="Adenine nucleotide alpha hydrolases-like"/>
    <property type="match status" value="2"/>
</dbReference>
<reference evidence="3" key="2">
    <citation type="submission" date="2020-09" db="EMBL/GenBank/DDBJ databases">
        <authorList>
            <person name="Sun Q."/>
            <person name="Ohkuma M."/>
        </authorList>
    </citation>
    <scope>NUCLEOTIDE SEQUENCE</scope>
    <source>
        <strain evidence="3">JCM 4790</strain>
    </source>
</reference>
<dbReference type="EMBL" id="BMVU01000026">
    <property type="protein sequence ID" value="GGX88456.1"/>
    <property type="molecule type" value="Genomic_DNA"/>
</dbReference>
<evidence type="ECO:0000256" key="1">
    <source>
        <dbReference type="ARBA" id="ARBA00008791"/>
    </source>
</evidence>
<comment type="similarity">
    <text evidence="1">Belongs to the universal stress protein A family.</text>
</comment>
<protein>
    <submittedName>
        <fullName evidence="3">Universal stress protein</fullName>
    </submittedName>
</protein>
<accession>A0A918NQL3</accession>
<gene>
    <name evidence="3" type="ORF">GCM10010358_48010</name>
</gene>
<dbReference type="AlphaFoldDB" id="A0A918NQL3"/>
<evidence type="ECO:0000313" key="4">
    <source>
        <dbReference type="Proteomes" id="UP000619244"/>
    </source>
</evidence>
<proteinExistence type="inferred from homology"/>
<dbReference type="Gene3D" id="3.40.50.620">
    <property type="entry name" value="HUPs"/>
    <property type="match status" value="2"/>
</dbReference>
<evidence type="ECO:0000313" key="3">
    <source>
        <dbReference type="EMBL" id="GGX88456.1"/>
    </source>
</evidence>
<dbReference type="PANTHER" id="PTHR46553">
    <property type="entry name" value="ADENINE NUCLEOTIDE ALPHA HYDROLASES-LIKE SUPERFAMILY PROTEIN"/>
    <property type="match status" value="1"/>
</dbReference>
<dbReference type="PANTHER" id="PTHR46553:SF3">
    <property type="entry name" value="ADENINE NUCLEOTIDE ALPHA HYDROLASES-LIKE SUPERFAMILY PROTEIN"/>
    <property type="match status" value="1"/>
</dbReference>
<reference evidence="3" key="1">
    <citation type="journal article" date="2014" name="Int. J. Syst. Evol. Microbiol.">
        <title>Complete genome sequence of Corynebacterium casei LMG S-19264T (=DSM 44701T), isolated from a smear-ripened cheese.</title>
        <authorList>
            <consortium name="US DOE Joint Genome Institute (JGI-PGF)"/>
            <person name="Walter F."/>
            <person name="Albersmeier A."/>
            <person name="Kalinowski J."/>
            <person name="Ruckert C."/>
        </authorList>
    </citation>
    <scope>NUCLEOTIDE SEQUENCE</scope>
    <source>
        <strain evidence="3">JCM 4790</strain>
    </source>
</reference>
<dbReference type="InterPro" id="IPR014729">
    <property type="entry name" value="Rossmann-like_a/b/a_fold"/>
</dbReference>
<name>A0A918NQL3_9ACTN</name>
<dbReference type="InterPro" id="IPR006016">
    <property type="entry name" value="UspA"/>
</dbReference>
<feature type="domain" description="UspA" evidence="2">
    <location>
        <begin position="163"/>
        <end position="299"/>
    </location>
</feature>
<dbReference type="PRINTS" id="PR01438">
    <property type="entry name" value="UNVRSLSTRESS"/>
</dbReference>
<evidence type="ECO:0000259" key="2">
    <source>
        <dbReference type="Pfam" id="PF00582"/>
    </source>
</evidence>
<comment type="caution">
    <text evidence="3">The sequence shown here is derived from an EMBL/GenBank/DDBJ whole genome shotgun (WGS) entry which is preliminary data.</text>
</comment>
<sequence>MKLPPVAAGVDGSAESLAAAAWAAREAVRRERALRLVHAWYWNPRQEEDGAADAVRRQPAAQAVRQAEEHVRAVCPGVDVSCAQVSGPATAALLAAAAEADLLVLGSRGMSGFTGFLVGSVALGVVARAARPVVLVRAGGATAAAPPPVRGDGVPADTGHGDVVLGVDADDPCDEAVEFAFETARNRRARLRAVHAWQPPDLLDLGPGDIGLMPACRQAEDWLGYLSAVLQVWREKYSDVEVLETVAEGRASRALLRAATGAGLLVVGRRPTARPGGPRTGPVIRAVIHHVDCPVAVVPRR</sequence>
<dbReference type="Proteomes" id="UP000619244">
    <property type="component" value="Unassembled WGS sequence"/>
</dbReference>